<evidence type="ECO:0000313" key="2">
    <source>
        <dbReference type="Proteomes" id="UP001642720"/>
    </source>
</evidence>
<dbReference type="RefSeq" id="XP_073557925.1">
    <property type="nucleotide sequence ID" value="XM_073703692.1"/>
</dbReference>
<name>A0ABY2H233_9HYPO</name>
<comment type="caution">
    <text evidence="1">The sequence shown here is derived from an EMBL/GenBank/DDBJ whole genome shotgun (WGS) entry which is preliminary data.</text>
</comment>
<gene>
    <name evidence="1" type="ORF">CCMA1212_006471</name>
</gene>
<evidence type="ECO:0000313" key="1">
    <source>
        <dbReference type="EMBL" id="TFB01724.1"/>
    </source>
</evidence>
<organism evidence="1 2">
    <name type="scientific">Trichoderma ghanense</name>
    <dbReference type="NCBI Taxonomy" id="65468"/>
    <lineage>
        <taxon>Eukaryota</taxon>
        <taxon>Fungi</taxon>
        <taxon>Dikarya</taxon>
        <taxon>Ascomycota</taxon>
        <taxon>Pezizomycotina</taxon>
        <taxon>Sordariomycetes</taxon>
        <taxon>Hypocreomycetidae</taxon>
        <taxon>Hypocreales</taxon>
        <taxon>Hypocreaceae</taxon>
        <taxon>Trichoderma</taxon>
    </lineage>
</organism>
<sequence>MSDSGDREMAAGGSIRASGFFQAAASMFKSKAVHNHGPLPRGSLLKYLFEWSIVAYTSGTAASRAFAAHRVKAKPT</sequence>
<accession>A0ABY2H233</accession>
<dbReference type="EMBL" id="PPTA01000008">
    <property type="protein sequence ID" value="TFB01724.1"/>
    <property type="molecule type" value="Genomic_DNA"/>
</dbReference>
<keyword evidence="2" id="KW-1185">Reference proteome</keyword>
<dbReference type="GeneID" id="300578142"/>
<proteinExistence type="predicted"/>
<reference evidence="1 2" key="1">
    <citation type="submission" date="2018-01" db="EMBL/GenBank/DDBJ databases">
        <title>Genome characterization of the sugarcane-associated fungus Trichoderma ghanense CCMA-1212 and their application in lignocelulose bioconversion.</title>
        <authorList>
            <person name="Steindorff A.S."/>
            <person name="Mendes T.D."/>
            <person name="Vilela E.S.D."/>
            <person name="Rodrigues D.S."/>
            <person name="Formighieri E.F."/>
            <person name="Melo I.S."/>
            <person name="Favaro L.C.L."/>
        </authorList>
    </citation>
    <scope>NUCLEOTIDE SEQUENCE [LARGE SCALE GENOMIC DNA]</scope>
    <source>
        <strain evidence="1 2">CCMA-1212</strain>
    </source>
</reference>
<dbReference type="Proteomes" id="UP001642720">
    <property type="component" value="Unassembled WGS sequence"/>
</dbReference>
<protein>
    <submittedName>
        <fullName evidence="1">Uncharacterized protein</fullName>
    </submittedName>
</protein>